<keyword evidence="1" id="KW-0749">Sporulation</keyword>
<comment type="subcellular location">
    <subcellularLocation>
        <location evidence="2">Spore coat</location>
    </subcellularLocation>
</comment>
<organism evidence="4 5">
    <name type="scientific">Ornithinibacillus halophilus</name>
    <dbReference type="NCBI Taxonomy" id="930117"/>
    <lineage>
        <taxon>Bacteria</taxon>
        <taxon>Bacillati</taxon>
        <taxon>Bacillota</taxon>
        <taxon>Bacilli</taxon>
        <taxon>Bacillales</taxon>
        <taxon>Bacillaceae</taxon>
        <taxon>Ornithinibacillus</taxon>
    </lineage>
</organism>
<dbReference type="GO" id="GO:0030435">
    <property type="term" value="P:sporulation resulting in formation of a cellular spore"/>
    <property type="evidence" value="ECO:0007669"/>
    <property type="project" value="UniProtKB-KW"/>
</dbReference>
<proteinExistence type="inferred from homology"/>
<dbReference type="Pfam" id="PF07875">
    <property type="entry name" value="Coat_F"/>
    <property type="match status" value="1"/>
</dbReference>
<dbReference type="Gene3D" id="1.20.1260.10">
    <property type="match status" value="1"/>
</dbReference>
<protein>
    <submittedName>
        <fullName evidence="4">Similar to spore coat protein</fullName>
    </submittedName>
</protein>
<evidence type="ECO:0000313" key="5">
    <source>
        <dbReference type="Proteomes" id="UP000183988"/>
    </source>
</evidence>
<dbReference type="STRING" id="930117.SAMN05216225_100745"/>
<evidence type="ECO:0000256" key="1">
    <source>
        <dbReference type="ARBA" id="ARBA00022969"/>
    </source>
</evidence>
<dbReference type="RefSeq" id="WP_072888743.1">
    <property type="nucleotide sequence ID" value="NZ_FQVW01000007.1"/>
</dbReference>
<dbReference type="AlphaFoldDB" id="A0A1M5F411"/>
<keyword evidence="4" id="KW-0167">Capsid protein</keyword>
<dbReference type="EMBL" id="FQVW01000007">
    <property type="protein sequence ID" value="SHF86279.1"/>
    <property type="molecule type" value="Genomic_DNA"/>
</dbReference>
<dbReference type="PANTHER" id="PTHR39183">
    <property type="entry name" value="SPORE COAT PROTEIN F-LIKE PROTEIN YHCQ"/>
    <property type="match status" value="1"/>
</dbReference>
<keyword evidence="4" id="KW-0946">Virion</keyword>
<evidence type="ECO:0000313" key="4">
    <source>
        <dbReference type="EMBL" id="SHF86279.1"/>
    </source>
</evidence>
<dbReference type="Proteomes" id="UP000183988">
    <property type="component" value="Unassembled WGS sequence"/>
</dbReference>
<dbReference type="InterPro" id="IPR012347">
    <property type="entry name" value="Ferritin-like"/>
</dbReference>
<evidence type="ECO:0000256" key="2">
    <source>
        <dbReference type="ARBA" id="ARBA00024325"/>
    </source>
</evidence>
<comment type="similarity">
    <text evidence="3">Belongs to the CotF family.</text>
</comment>
<keyword evidence="5" id="KW-1185">Reference proteome</keyword>
<evidence type="ECO:0000256" key="3">
    <source>
        <dbReference type="ARBA" id="ARBA00024344"/>
    </source>
</evidence>
<accession>A0A1M5F411</accession>
<dbReference type="InterPro" id="IPR012851">
    <property type="entry name" value="Spore_coat_CotF-like"/>
</dbReference>
<dbReference type="PANTHER" id="PTHR39183:SF1">
    <property type="entry name" value="SPORE COAT PROTEIN F-LIKE PROTEIN YHCQ"/>
    <property type="match status" value="1"/>
</dbReference>
<dbReference type="OrthoDB" id="1930261at2"/>
<gene>
    <name evidence="4" type="ORF">SAMN05216225_100745</name>
</gene>
<reference evidence="4 5" key="1">
    <citation type="submission" date="2016-11" db="EMBL/GenBank/DDBJ databases">
        <authorList>
            <person name="Jaros S."/>
            <person name="Januszkiewicz K."/>
            <person name="Wedrychowicz H."/>
        </authorList>
    </citation>
    <scope>NUCLEOTIDE SEQUENCE [LARGE SCALE GENOMIC DNA]</scope>
    <source>
        <strain evidence="4 5">IBRC-M 10683</strain>
    </source>
</reference>
<sequence length="99" mass="11176">MNKFIEKLTGMTDLTDQVIATDILIAAKSEVRNYALAITETASPAVRETLTKQLDEAIDFHEQMTNYMIDNGYYYPNDTKKQLELNLKTADTALNLANN</sequence>
<name>A0A1M5F411_9BACI</name>